<name>A0ACC1R3I7_9HYPO</name>
<keyword evidence="2" id="KW-1185">Reference proteome</keyword>
<evidence type="ECO:0000313" key="1">
    <source>
        <dbReference type="EMBL" id="KAJ3496715.1"/>
    </source>
</evidence>
<proteinExistence type="predicted"/>
<reference evidence="1" key="1">
    <citation type="submission" date="2022-07" db="EMBL/GenBank/DDBJ databases">
        <title>Genome Sequence of Lecanicillium saksenae.</title>
        <authorList>
            <person name="Buettner E."/>
        </authorList>
    </citation>
    <scope>NUCLEOTIDE SEQUENCE</scope>
    <source>
        <strain evidence="1">VT-O1</strain>
    </source>
</reference>
<dbReference type="EMBL" id="JANAKD010000167">
    <property type="protein sequence ID" value="KAJ3496715.1"/>
    <property type="molecule type" value="Genomic_DNA"/>
</dbReference>
<dbReference type="Proteomes" id="UP001148737">
    <property type="component" value="Unassembled WGS sequence"/>
</dbReference>
<evidence type="ECO:0000313" key="2">
    <source>
        <dbReference type="Proteomes" id="UP001148737"/>
    </source>
</evidence>
<protein>
    <submittedName>
        <fullName evidence="1">Uncharacterized protein</fullName>
    </submittedName>
</protein>
<comment type="caution">
    <text evidence="1">The sequence shown here is derived from an EMBL/GenBank/DDBJ whole genome shotgun (WGS) entry which is preliminary data.</text>
</comment>
<gene>
    <name evidence="1" type="ORF">NLG97_g2452</name>
</gene>
<accession>A0ACC1R3I7</accession>
<sequence length="267" mass="28599">MSSTDSISILLIHGAWHGPWCWKHQIPELEKIGYTTETVHLPSTHGIAGKTQFDDSNAVRSVLQTLLAAGKRVVVVAHSYGGPIGSAAIIGLSERERSAKNLPGGVIGYIALCAFIFPGGMDQGAAIDAQGGLPYVSWDAPSRGLFVPKDPRSMFFPPDVPQDRVDWAVPQLSPQSSAANTGIVPPQMWQDDVENYTGKLGYIICTDDVVVPVESQKAMIDGAGAAGRWITRELQGAGHSPFLSRPHEVASVVHELAQQFMQTGGSY</sequence>
<organism evidence="1 2">
    <name type="scientific">Lecanicillium saksenae</name>
    <dbReference type="NCBI Taxonomy" id="468837"/>
    <lineage>
        <taxon>Eukaryota</taxon>
        <taxon>Fungi</taxon>
        <taxon>Dikarya</taxon>
        <taxon>Ascomycota</taxon>
        <taxon>Pezizomycotina</taxon>
        <taxon>Sordariomycetes</taxon>
        <taxon>Hypocreomycetidae</taxon>
        <taxon>Hypocreales</taxon>
        <taxon>Cordycipitaceae</taxon>
        <taxon>Lecanicillium</taxon>
    </lineage>
</organism>